<evidence type="ECO:0000256" key="1">
    <source>
        <dbReference type="SAM" id="Phobius"/>
    </source>
</evidence>
<proteinExistence type="predicted"/>
<evidence type="ECO:0008006" key="4">
    <source>
        <dbReference type="Google" id="ProtNLM"/>
    </source>
</evidence>
<feature type="transmembrane region" description="Helical" evidence="1">
    <location>
        <begin position="20"/>
        <end position="41"/>
    </location>
</feature>
<comment type="caution">
    <text evidence="2">The sequence shown here is derived from an EMBL/GenBank/DDBJ whole genome shotgun (WGS) entry which is preliminary data.</text>
</comment>
<evidence type="ECO:0000313" key="2">
    <source>
        <dbReference type="EMBL" id="TBO30160.1"/>
    </source>
</evidence>
<reference evidence="2 3" key="1">
    <citation type="submission" date="2019-02" db="EMBL/GenBank/DDBJ databases">
        <title>Aquabacterium sp. strain KMB7.</title>
        <authorList>
            <person name="Chen W.-M."/>
        </authorList>
    </citation>
    <scope>NUCLEOTIDE SEQUENCE [LARGE SCALE GENOMIC DNA]</scope>
    <source>
        <strain evidence="2 3">KMB7</strain>
    </source>
</reference>
<accession>A0A4V6MTQ9</accession>
<keyword evidence="1" id="KW-0812">Transmembrane</keyword>
<keyword evidence="1" id="KW-1133">Transmembrane helix</keyword>
<name>A0A4V6MTQ9_9BURK</name>
<keyword evidence="1" id="KW-0472">Membrane</keyword>
<dbReference type="GO" id="GO:0043683">
    <property type="term" value="P:type IV pilus assembly"/>
    <property type="evidence" value="ECO:0007669"/>
    <property type="project" value="InterPro"/>
</dbReference>
<dbReference type="EMBL" id="SIXI01000004">
    <property type="protein sequence ID" value="TBO30160.1"/>
    <property type="molecule type" value="Genomic_DNA"/>
</dbReference>
<sequence length="349" mass="36808">MGSPKMLTKPALPAPHGRSLLELLLAMTIALVVLGAILFSVNQTGQSSRQDNELAQLNEDATIAANLIRWQLRMAGYSQTRVITSSTETPSRNFVGSAVLGCEGGYTNTNAAAWRWDPTLNPPAAVISQGCVNPAADSAPDALTVLFEGDASNTVPAANNAPTDCLANGVVATVPSAIEVGAPYTLVENRFFIQNVAGVPTLSCIGNGGAAAFGAQATSQPLLPNVVDMQVTYGVAALFQPPADSGRSAYPLFEARQFLRADQVDNLIPGNRDASWQRVVSVNVCLLLSTPNDALPEPMDYQDCRGVRHPTAADANDRRGYRAVNVTVALRNRATACANANATFPDLCR</sequence>
<dbReference type="Proteomes" id="UP000292120">
    <property type="component" value="Unassembled WGS sequence"/>
</dbReference>
<dbReference type="Pfam" id="PF16074">
    <property type="entry name" value="PilW"/>
    <property type="match status" value="1"/>
</dbReference>
<dbReference type="RefSeq" id="WP_130968153.1">
    <property type="nucleotide sequence ID" value="NZ_SIXI01000004.1"/>
</dbReference>
<organism evidence="2 3">
    <name type="scientific">Aquabacterium lacunae</name>
    <dbReference type="NCBI Taxonomy" id="2528630"/>
    <lineage>
        <taxon>Bacteria</taxon>
        <taxon>Pseudomonadati</taxon>
        <taxon>Pseudomonadota</taxon>
        <taxon>Betaproteobacteria</taxon>
        <taxon>Burkholderiales</taxon>
        <taxon>Aquabacterium</taxon>
    </lineage>
</organism>
<evidence type="ECO:0000313" key="3">
    <source>
        <dbReference type="Proteomes" id="UP000292120"/>
    </source>
</evidence>
<dbReference type="OrthoDB" id="5496259at2"/>
<gene>
    <name evidence="2" type="ORF">EYS42_10700</name>
</gene>
<protein>
    <recommendedName>
        <fullName evidence="4">Prepilin-type N-terminal cleavage/methylation domain-containing protein</fullName>
    </recommendedName>
</protein>
<dbReference type="InterPro" id="IPR032092">
    <property type="entry name" value="PilW"/>
</dbReference>
<keyword evidence="3" id="KW-1185">Reference proteome</keyword>
<dbReference type="AlphaFoldDB" id="A0A4V6MTQ9"/>